<sequence>TELQAGRLRAIGLHFKTYEA</sequence>
<name>A0AA88JB58_FICCA</name>
<dbReference type="EMBL" id="BTGU01000436">
    <property type="protein sequence ID" value="GMN67327.1"/>
    <property type="molecule type" value="Genomic_DNA"/>
</dbReference>
<feature type="non-terminal residue" evidence="1">
    <location>
        <position position="1"/>
    </location>
</feature>
<reference evidence="1" key="1">
    <citation type="submission" date="2023-07" db="EMBL/GenBank/DDBJ databases">
        <title>draft genome sequence of fig (Ficus carica).</title>
        <authorList>
            <person name="Takahashi T."/>
            <person name="Nishimura K."/>
        </authorList>
    </citation>
    <scope>NUCLEOTIDE SEQUENCE</scope>
</reference>
<evidence type="ECO:0000313" key="1">
    <source>
        <dbReference type="EMBL" id="GMN67327.1"/>
    </source>
</evidence>
<comment type="caution">
    <text evidence="1">The sequence shown here is derived from an EMBL/GenBank/DDBJ whole genome shotgun (WGS) entry which is preliminary data.</text>
</comment>
<proteinExistence type="predicted"/>
<organism evidence="1 2">
    <name type="scientific">Ficus carica</name>
    <name type="common">Common fig</name>
    <dbReference type="NCBI Taxonomy" id="3494"/>
    <lineage>
        <taxon>Eukaryota</taxon>
        <taxon>Viridiplantae</taxon>
        <taxon>Streptophyta</taxon>
        <taxon>Embryophyta</taxon>
        <taxon>Tracheophyta</taxon>
        <taxon>Spermatophyta</taxon>
        <taxon>Magnoliopsida</taxon>
        <taxon>eudicotyledons</taxon>
        <taxon>Gunneridae</taxon>
        <taxon>Pentapetalae</taxon>
        <taxon>rosids</taxon>
        <taxon>fabids</taxon>
        <taxon>Rosales</taxon>
        <taxon>Moraceae</taxon>
        <taxon>Ficeae</taxon>
        <taxon>Ficus</taxon>
    </lineage>
</organism>
<dbReference type="AlphaFoldDB" id="A0AA88JB58"/>
<accession>A0AA88JB58</accession>
<evidence type="ECO:0000313" key="2">
    <source>
        <dbReference type="Proteomes" id="UP001187192"/>
    </source>
</evidence>
<gene>
    <name evidence="1" type="ORF">TIFTF001_036396</name>
</gene>
<dbReference type="Proteomes" id="UP001187192">
    <property type="component" value="Unassembled WGS sequence"/>
</dbReference>
<protein>
    <submittedName>
        <fullName evidence="1">Uncharacterized protein</fullName>
    </submittedName>
</protein>
<keyword evidence="2" id="KW-1185">Reference proteome</keyword>